<evidence type="ECO:0000313" key="2">
    <source>
        <dbReference type="Proteomes" id="UP000569903"/>
    </source>
</evidence>
<gene>
    <name evidence="1" type="ORF">HB850_00200</name>
</gene>
<dbReference type="Proteomes" id="UP000569903">
    <property type="component" value="Unassembled WGS sequence"/>
</dbReference>
<accession>A0A841YSA4</accession>
<dbReference type="EMBL" id="JAARQN010000001">
    <property type="protein sequence ID" value="MBC1456155.1"/>
    <property type="molecule type" value="Genomic_DNA"/>
</dbReference>
<dbReference type="RefSeq" id="WP_185387747.1">
    <property type="nucleotide sequence ID" value="NZ_JAARQN010000001.1"/>
</dbReference>
<evidence type="ECO:0000313" key="1">
    <source>
        <dbReference type="EMBL" id="MBC1456155.1"/>
    </source>
</evidence>
<comment type="caution">
    <text evidence="1">The sequence shown here is derived from an EMBL/GenBank/DDBJ whole genome shotgun (WGS) entry which is preliminary data.</text>
</comment>
<dbReference type="AlphaFoldDB" id="A0A841YSA4"/>
<name>A0A841YSA4_9LIST</name>
<reference evidence="1 2" key="1">
    <citation type="submission" date="2020-03" db="EMBL/GenBank/DDBJ databases">
        <title>Soil Listeria distribution.</title>
        <authorList>
            <person name="Liao J."/>
            <person name="Wiedmann M."/>
        </authorList>
    </citation>
    <scope>NUCLEOTIDE SEQUENCE [LARGE SCALE GENOMIC DNA]</scope>
    <source>
        <strain evidence="1 2">FSL L7-1614</strain>
    </source>
</reference>
<protein>
    <submittedName>
        <fullName evidence="1">Uncharacterized protein</fullName>
    </submittedName>
</protein>
<proteinExistence type="predicted"/>
<organism evidence="1 2">
    <name type="scientific">Listeria newyorkensis</name>
    <dbReference type="NCBI Taxonomy" id="1497681"/>
    <lineage>
        <taxon>Bacteria</taxon>
        <taxon>Bacillati</taxon>
        <taxon>Bacillota</taxon>
        <taxon>Bacilli</taxon>
        <taxon>Bacillales</taxon>
        <taxon>Listeriaceae</taxon>
        <taxon>Listeria</taxon>
    </lineage>
</organism>
<sequence>MKKNVLIFSLVLVAIIALAFVLRFAVSAPKEDFIVSGDNYSGSSSSEITVSNGGKVVATIPALKNETTKEINVEPFDVKSGGFVISYIDKSGKKHEDIQFDVTSGKSTMNSTLYISVTEVKEDGTMNIDYSYSSVNGEEISSQTN</sequence>